<dbReference type="Pfam" id="PF15624">
    <property type="entry name" value="Mif2_N"/>
    <property type="match status" value="1"/>
</dbReference>
<dbReference type="InterPro" id="IPR028929">
    <property type="entry name" value="Mif2_N"/>
</dbReference>
<feature type="domain" description="Mif2 N-terminal" evidence="7">
    <location>
        <begin position="16"/>
        <end position="103"/>
    </location>
</feature>
<keyword evidence="4" id="KW-0539">Nucleus</keyword>
<dbReference type="EMBL" id="JAIFTL010000019">
    <property type="protein sequence ID" value="KAG9326475.1"/>
    <property type="molecule type" value="Genomic_DNA"/>
</dbReference>
<dbReference type="Proteomes" id="UP000717515">
    <property type="component" value="Unassembled WGS sequence"/>
</dbReference>
<dbReference type="GO" id="GO:0019237">
    <property type="term" value="F:centromeric DNA binding"/>
    <property type="evidence" value="ECO:0007669"/>
    <property type="project" value="InterPro"/>
</dbReference>
<evidence type="ECO:0000259" key="6">
    <source>
        <dbReference type="Pfam" id="PF11699"/>
    </source>
</evidence>
<dbReference type="GO" id="GO:0000776">
    <property type="term" value="C:kinetochore"/>
    <property type="evidence" value="ECO:0007669"/>
    <property type="project" value="InterPro"/>
</dbReference>
<evidence type="ECO:0000256" key="2">
    <source>
        <dbReference type="ARBA" id="ARBA00010291"/>
    </source>
</evidence>
<feature type="compositionally biased region" description="Basic and acidic residues" evidence="5">
    <location>
        <begin position="311"/>
        <end position="352"/>
    </location>
</feature>
<dbReference type="GO" id="GO:0051455">
    <property type="term" value="P:spindle attachment to meiosis I kinetochore"/>
    <property type="evidence" value="ECO:0007669"/>
    <property type="project" value="TreeGrafter"/>
</dbReference>
<feature type="compositionally biased region" description="Polar residues" evidence="5">
    <location>
        <begin position="166"/>
        <end position="176"/>
    </location>
</feature>
<evidence type="ECO:0000256" key="4">
    <source>
        <dbReference type="ARBA" id="ARBA00023242"/>
    </source>
</evidence>
<feature type="domain" description="Mif2/CENP-C cupin" evidence="6">
    <location>
        <begin position="656"/>
        <end position="730"/>
    </location>
</feature>
<evidence type="ECO:0000256" key="3">
    <source>
        <dbReference type="ARBA" id="ARBA00023125"/>
    </source>
</evidence>
<dbReference type="PANTHER" id="PTHR16684">
    <property type="entry name" value="CENTROMERE PROTEIN C"/>
    <property type="match status" value="1"/>
</dbReference>
<protein>
    <recommendedName>
        <fullName evidence="10">Mif2/CENP-C cupin domain-containing protein</fullName>
    </recommendedName>
</protein>
<comment type="similarity">
    <text evidence="2">Belongs to the CENP-C/MIF2 family.</text>
</comment>
<feature type="region of interest" description="Disordered" evidence="5">
    <location>
        <begin position="207"/>
        <end position="237"/>
    </location>
</feature>
<feature type="region of interest" description="Disordered" evidence="5">
    <location>
        <begin position="541"/>
        <end position="592"/>
    </location>
</feature>
<dbReference type="InterPro" id="IPR025974">
    <property type="entry name" value="Mif2/CENP-C_cupin"/>
</dbReference>
<accession>A0A9P8ABB8</accession>
<proteinExistence type="inferred from homology"/>
<feature type="compositionally biased region" description="Acidic residues" evidence="5">
    <location>
        <begin position="583"/>
        <end position="592"/>
    </location>
</feature>
<feature type="region of interest" description="Disordered" evidence="5">
    <location>
        <begin position="150"/>
        <end position="181"/>
    </location>
</feature>
<feature type="compositionally biased region" description="Basic and acidic residues" evidence="5">
    <location>
        <begin position="467"/>
        <end position="476"/>
    </location>
</feature>
<evidence type="ECO:0000259" key="7">
    <source>
        <dbReference type="Pfam" id="PF15624"/>
    </source>
</evidence>
<dbReference type="GO" id="GO:0005634">
    <property type="term" value="C:nucleus"/>
    <property type="evidence" value="ECO:0007669"/>
    <property type="project" value="UniProtKB-SubCell"/>
</dbReference>
<evidence type="ECO:0000256" key="5">
    <source>
        <dbReference type="SAM" id="MobiDB-lite"/>
    </source>
</evidence>
<dbReference type="PANTHER" id="PTHR16684:SF11">
    <property type="entry name" value="CENTROMERE PROTEIN C"/>
    <property type="match status" value="1"/>
</dbReference>
<dbReference type="SUPFAM" id="SSF51182">
    <property type="entry name" value="RmlC-like cupins"/>
    <property type="match status" value="1"/>
</dbReference>
<dbReference type="AlphaFoldDB" id="A0A9P8ABB8"/>
<feature type="compositionally biased region" description="Polar residues" evidence="5">
    <location>
        <begin position="377"/>
        <end position="389"/>
    </location>
</feature>
<dbReference type="InterPro" id="IPR014710">
    <property type="entry name" value="RmlC-like_jellyroll"/>
</dbReference>
<evidence type="ECO:0000313" key="9">
    <source>
        <dbReference type="Proteomes" id="UP000717515"/>
    </source>
</evidence>
<dbReference type="GO" id="GO:0051382">
    <property type="term" value="P:kinetochore assembly"/>
    <property type="evidence" value="ECO:0007669"/>
    <property type="project" value="InterPro"/>
</dbReference>
<name>A0A9P8ABB8_MORAP</name>
<reference evidence="8" key="1">
    <citation type="submission" date="2021-07" db="EMBL/GenBank/DDBJ databases">
        <title>Draft genome of Mortierella alpina, strain LL118, isolated from an aspen leaf litter sample.</title>
        <authorList>
            <person name="Yang S."/>
            <person name="Vinatzer B.A."/>
        </authorList>
    </citation>
    <scope>NUCLEOTIDE SEQUENCE</scope>
    <source>
        <strain evidence="8">LL118</strain>
    </source>
</reference>
<evidence type="ECO:0000313" key="8">
    <source>
        <dbReference type="EMBL" id="KAG9326475.1"/>
    </source>
</evidence>
<sequence>MSRSYDAGPRARANNFFDVGVVGRRTGITMKANVKKDDDGLDNIDDFWQDDDAVSDDNYEHEDDYEETLPSRTQPRHYVEQELPEELLSTPTSRRTRIVPMSRGAGSSSAGTMRGLSIPGISAYDNLTEEYQSPSFHAVKKRLVFTHDSSDVEPDQEDTDYRSLHAPQQRSPQQRKGVSGSPALDRLLHATTEKSVMKARAAAAPPIMASGSNKPRMATTTTSSRRPIHQGSSAAIKSRRSLGIPKAFDFGGDVGLTDEADYGSDNENEIPYQTPPPANKTAAKAITKNMARTPAEFKRVSKIAAALPTHVDQDHRYGYDDHSYHEAEPRDQDDDRLRFSDSDEDRAGRYAEQDDDEDEDQDKDLSRHRRVMEPVQQKRTASTKSAQTASRRKIPADAIASSSVHLPKKQPAPKKKVEKATHPRRKAAAVSEQTDDDQDEGEVPSSQSSTRKTDKSKGLTTTKTHSKATEARRHYESAQELVLEEVPVVPEVATEETGVRRSHRTKIAPLEFWKNERVVLGRNDDVSVSVPVIKGILRAAPQEPQNLSTKKRRRVGTNGSSGTKNPASAPRTRRAARKTNRDDESEDYDEDLEKDRAALEQQGAKEETDRLTAETIDHGTNKVIPRVIAESAHAVQFRDVEGGEYQFHRGLEDIDSVVSGTMKIKRGGRKPSKNGSPCSMVFYIIRGLVRVTVHESEFVLSTGGRFLVPRGNRYSITNLSRNECRLFFVQSKAGMAAADSGITS</sequence>
<dbReference type="GO" id="GO:0051315">
    <property type="term" value="P:attachment of mitotic spindle microtubules to kinetochore"/>
    <property type="evidence" value="ECO:0007669"/>
    <property type="project" value="TreeGrafter"/>
</dbReference>
<feature type="compositionally biased region" description="Polar residues" evidence="5">
    <location>
        <begin position="210"/>
        <end position="235"/>
    </location>
</feature>
<dbReference type="Pfam" id="PF11699">
    <property type="entry name" value="CENP-C_C"/>
    <property type="match status" value="1"/>
</dbReference>
<feature type="compositionally biased region" description="Acidic residues" evidence="5">
    <location>
        <begin position="433"/>
        <end position="442"/>
    </location>
</feature>
<comment type="caution">
    <text evidence="8">The sequence shown here is derived from an EMBL/GenBank/DDBJ whole genome shotgun (WGS) entry which is preliminary data.</text>
</comment>
<gene>
    <name evidence="8" type="ORF">KVV02_001654</name>
</gene>
<comment type="subcellular location">
    <subcellularLocation>
        <location evidence="1">Nucleus</location>
    </subcellularLocation>
</comment>
<organism evidence="8 9">
    <name type="scientific">Mortierella alpina</name>
    <name type="common">Oleaginous fungus</name>
    <name type="synonym">Mortierella renispora</name>
    <dbReference type="NCBI Taxonomy" id="64518"/>
    <lineage>
        <taxon>Eukaryota</taxon>
        <taxon>Fungi</taxon>
        <taxon>Fungi incertae sedis</taxon>
        <taxon>Mucoromycota</taxon>
        <taxon>Mortierellomycotina</taxon>
        <taxon>Mortierellomycetes</taxon>
        <taxon>Mortierellales</taxon>
        <taxon>Mortierellaceae</taxon>
        <taxon>Mortierella</taxon>
    </lineage>
</organism>
<evidence type="ECO:0000256" key="1">
    <source>
        <dbReference type="ARBA" id="ARBA00004123"/>
    </source>
</evidence>
<feature type="compositionally biased region" description="Basic residues" evidence="5">
    <location>
        <begin position="406"/>
        <end position="427"/>
    </location>
</feature>
<keyword evidence="3" id="KW-0238">DNA-binding</keyword>
<feature type="region of interest" description="Disordered" evidence="5">
    <location>
        <begin position="48"/>
        <end position="71"/>
    </location>
</feature>
<feature type="compositionally biased region" description="Acidic residues" evidence="5">
    <location>
        <begin position="256"/>
        <end position="268"/>
    </location>
</feature>
<dbReference type="InterPro" id="IPR011051">
    <property type="entry name" value="RmlC_Cupin_sf"/>
</dbReference>
<feature type="region of interest" description="Disordered" evidence="5">
    <location>
        <begin position="306"/>
        <end position="476"/>
    </location>
</feature>
<feature type="region of interest" description="Disordered" evidence="5">
    <location>
        <begin position="252"/>
        <end position="283"/>
    </location>
</feature>
<dbReference type="Gene3D" id="2.60.120.10">
    <property type="entry name" value="Jelly Rolls"/>
    <property type="match status" value="1"/>
</dbReference>
<evidence type="ECO:0008006" key="10">
    <source>
        <dbReference type="Google" id="ProtNLM"/>
    </source>
</evidence>
<feature type="compositionally biased region" description="Acidic residues" evidence="5">
    <location>
        <begin position="48"/>
        <end position="67"/>
    </location>
</feature>
<dbReference type="InterPro" id="IPR028386">
    <property type="entry name" value="CENP-C/Mif2/cnp3"/>
</dbReference>
<feature type="compositionally biased region" description="Acidic residues" evidence="5">
    <location>
        <begin position="353"/>
        <end position="362"/>
    </location>
</feature>